<organism evidence="4 5">
    <name type="scientific">Humibacter ginsenosidimutans</name>
    <dbReference type="NCBI Taxonomy" id="2599293"/>
    <lineage>
        <taxon>Bacteria</taxon>
        <taxon>Bacillati</taxon>
        <taxon>Actinomycetota</taxon>
        <taxon>Actinomycetes</taxon>
        <taxon>Micrococcales</taxon>
        <taxon>Microbacteriaceae</taxon>
        <taxon>Humibacter</taxon>
    </lineage>
</organism>
<dbReference type="Pfam" id="PF01547">
    <property type="entry name" value="SBP_bac_1"/>
    <property type="match status" value="1"/>
</dbReference>
<dbReference type="AlphaFoldDB" id="A0A5B8M3H5"/>
<keyword evidence="2" id="KW-0813">Transport</keyword>
<keyword evidence="5" id="KW-1185">Reference proteome</keyword>
<sequence>MNLVAVVLPPRRNGGRRRTLPGIAGGHRSHNQKGYPVITRFTRRLAVTAAVAVGALALAGCSGQSSDQSVASEAPSHLSGTVSLWHFFTDREAKVVQSVVDDFEKKYPDVKVVVHSGQDDDKLTKAIAAGKDIDVGISYSTDIVGSFCSSGAFRDLTPYIKRDKIDLSQFPETVRSYTEFDGKRCTMPMLADTYGLYYNKDILKKFGYTEPPKTLSQLESMALKMTTYNADGSIKTLGFNPFMGWAENAAAHYGPAAGAQWLTADGKSAVGTSPGWPELMNWQKGFVDKIGYDKLNAFSSGLGQEFSSNYAFQTGQVAMVLDGEWRTAFIKSQKPGMDYGTAPFPTADDHTDLFGGGYITGNIAGIAKGSKNPELAWALLKYLTTDTSAVVKLANGLRNVPTTQDALTSPDLSLGDTFTTFLNVMKSPHSDTTPPSPVGAGYQQTFNDFWTKFQSGKGGDLKAGLKNVDKQINDAISPLDGAVR</sequence>
<dbReference type="GO" id="GO:0015768">
    <property type="term" value="P:maltose transport"/>
    <property type="evidence" value="ECO:0007669"/>
    <property type="project" value="TreeGrafter"/>
</dbReference>
<protein>
    <submittedName>
        <fullName evidence="4">ABC transporter substrate-binding protein</fullName>
    </submittedName>
</protein>
<dbReference type="KEGG" id="huw:FPZ11_08765"/>
<dbReference type="GO" id="GO:1901982">
    <property type="term" value="F:maltose binding"/>
    <property type="evidence" value="ECO:0007669"/>
    <property type="project" value="TreeGrafter"/>
</dbReference>
<accession>A0A5B8M3H5</accession>
<keyword evidence="3" id="KW-0732">Signal</keyword>
<gene>
    <name evidence="4" type="ORF">FPZ11_08765</name>
</gene>
<dbReference type="PANTHER" id="PTHR30061">
    <property type="entry name" value="MALTOSE-BINDING PERIPLASMIC PROTEIN"/>
    <property type="match status" value="1"/>
</dbReference>
<dbReference type="EMBL" id="CP042305">
    <property type="protein sequence ID" value="QDZ14836.1"/>
    <property type="molecule type" value="Genomic_DNA"/>
</dbReference>
<comment type="similarity">
    <text evidence="1">Belongs to the bacterial solute-binding protein 1 family.</text>
</comment>
<evidence type="ECO:0000256" key="1">
    <source>
        <dbReference type="ARBA" id="ARBA00008520"/>
    </source>
</evidence>
<dbReference type="GO" id="GO:0055052">
    <property type="term" value="C:ATP-binding cassette (ABC) transporter complex, substrate-binding subunit-containing"/>
    <property type="evidence" value="ECO:0007669"/>
    <property type="project" value="TreeGrafter"/>
</dbReference>
<dbReference type="Gene3D" id="3.40.190.10">
    <property type="entry name" value="Periplasmic binding protein-like II"/>
    <property type="match status" value="2"/>
</dbReference>
<reference evidence="4 5" key="1">
    <citation type="submission" date="2019-07" db="EMBL/GenBank/DDBJ databases">
        <title>Full genome sequence of Humibacter sp. WJ7-1.</title>
        <authorList>
            <person name="Im W.-T."/>
        </authorList>
    </citation>
    <scope>NUCLEOTIDE SEQUENCE [LARGE SCALE GENOMIC DNA]</scope>
    <source>
        <strain evidence="4 5">WJ7-1</strain>
    </source>
</reference>
<dbReference type="OrthoDB" id="2510110at2"/>
<dbReference type="GO" id="GO:0042956">
    <property type="term" value="P:maltodextrin transmembrane transport"/>
    <property type="evidence" value="ECO:0007669"/>
    <property type="project" value="TreeGrafter"/>
</dbReference>
<evidence type="ECO:0000313" key="4">
    <source>
        <dbReference type="EMBL" id="QDZ14836.1"/>
    </source>
</evidence>
<evidence type="ECO:0000256" key="2">
    <source>
        <dbReference type="ARBA" id="ARBA00022448"/>
    </source>
</evidence>
<name>A0A5B8M3H5_9MICO</name>
<dbReference type="PANTHER" id="PTHR30061:SF50">
    <property type="entry name" value="MALTOSE_MALTODEXTRIN-BINDING PERIPLASMIC PROTEIN"/>
    <property type="match status" value="1"/>
</dbReference>
<dbReference type="InterPro" id="IPR006059">
    <property type="entry name" value="SBP"/>
</dbReference>
<dbReference type="CDD" id="cd14748">
    <property type="entry name" value="PBP2_UgpB"/>
    <property type="match status" value="1"/>
</dbReference>
<proteinExistence type="inferred from homology"/>
<evidence type="ECO:0000256" key="3">
    <source>
        <dbReference type="ARBA" id="ARBA00022729"/>
    </source>
</evidence>
<dbReference type="Proteomes" id="UP000320216">
    <property type="component" value="Chromosome"/>
</dbReference>
<evidence type="ECO:0000313" key="5">
    <source>
        <dbReference type="Proteomes" id="UP000320216"/>
    </source>
</evidence>
<dbReference type="SUPFAM" id="SSF53850">
    <property type="entry name" value="Periplasmic binding protein-like II"/>
    <property type="match status" value="1"/>
</dbReference>